<name>A0AAV4YCT1_CAEEX</name>
<dbReference type="AlphaFoldDB" id="A0AAV4YCT1"/>
<dbReference type="Proteomes" id="UP001054945">
    <property type="component" value="Unassembled WGS sequence"/>
</dbReference>
<comment type="caution">
    <text evidence="1">The sequence shown here is derived from an EMBL/GenBank/DDBJ whole genome shotgun (WGS) entry which is preliminary data.</text>
</comment>
<protein>
    <submittedName>
        <fullName evidence="1">Uncharacterized protein</fullName>
    </submittedName>
</protein>
<organism evidence="1 2">
    <name type="scientific">Caerostris extrusa</name>
    <name type="common">Bark spider</name>
    <name type="synonym">Caerostris bankana</name>
    <dbReference type="NCBI Taxonomy" id="172846"/>
    <lineage>
        <taxon>Eukaryota</taxon>
        <taxon>Metazoa</taxon>
        <taxon>Ecdysozoa</taxon>
        <taxon>Arthropoda</taxon>
        <taxon>Chelicerata</taxon>
        <taxon>Arachnida</taxon>
        <taxon>Araneae</taxon>
        <taxon>Araneomorphae</taxon>
        <taxon>Entelegynae</taxon>
        <taxon>Araneoidea</taxon>
        <taxon>Araneidae</taxon>
        <taxon>Caerostris</taxon>
    </lineage>
</organism>
<keyword evidence="2" id="KW-1185">Reference proteome</keyword>
<proteinExistence type="predicted"/>
<evidence type="ECO:0000313" key="1">
    <source>
        <dbReference type="EMBL" id="GIZ05022.1"/>
    </source>
</evidence>
<gene>
    <name evidence="1" type="ORF">CEXT_740581</name>
</gene>
<reference evidence="1 2" key="1">
    <citation type="submission" date="2021-06" db="EMBL/GenBank/DDBJ databases">
        <title>Caerostris extrusa draft genome.</title>
        <authorList>
            <person name="Kono N."/>
            <person name="Arakawa K."/>
        </authorList>
    </citation>
    <scope>NUCLEOTIDE SEQUENCE [LARGE SCALE GENOMIC DNA]</scope>
</reference>
<evidence type="ECO:0000313" key="2">
    <source>
        <dbReference type="Proteomes" id="UP001054945"/>
    </source>
</evidence>
<dbReference type="EMBL" id="BPLR01019190">
    <property type="protein sequence ID" value="GIZ05022.1"/>
    <property type="molecule type" value="Genomic_DNA"/>
</dbReference>
<accession>A0AAV4YCT1</accession>
<sequence>MGGCKRSSIRNHYQKQEIFVLVWNEESNGVKAGSGFDGVAGCGTYEGTMAYTIAYESRVANWRDLSPLWGDFGDFSRIH</sequence>